<dbReference type="Gene3D" id="3.30.70.330">
    <property type="match status" value="2"/>
</dbReference>
<dbReference type="AlphaFoldDB" id="A0A0L0HLN9"/>
<evidence type="ECO:0000256" key="3">
    <source>
        <dbReference type="SAM" id="MobiDB-lite"/>
    </source>
</evidence>
<accession>A0A0L0HLN9</accession>
<dbReference type="GO" id="GO:0000398">
    <property type="term" value="P:mRNA splicing, via spliceosome"/>
    <property type="evidence" value="ECO:0007669"/>
    <property type="project" value="TreeGrafter"/>
</dbReference>
<dbReference type="PROSITE" id="PS50102">
    <property type="entry name" value="RRM"/>
    <property type="match status" value="2"/>
</dbReference>
<evidence type="ECO:0000313" key="5">
    <source>
        <dbReference type="EMBL" id="KND01724.1"/>
    </source>
</evidence>
<dbReference type="OrthoDB" id="277802at2759"/>
<dbReference type="InterPro" id="IPR000504">
    <property type="entry name" value="RRM_dom"/>
</dbReference>
<feature type="compositionally biased region" description="Acidic residues" evidence="3">
    <location>
        <begin position="208"/>
        <end position="219"/>
    </location>
</feature>
<dbReference type="CDD" id="cd12239">
    <property type="entry name" value="RRM2_RBM40_like"/>
    <property type="match status" value="1"/>
</dbReference>
<dbReference type="InterPro" id="IPR045164">
    <property type="entry name" value="RBM41/RNPC3"/>
</dbReference>
<keyword evidence="1 2" id="KW-0694">RNA-binding</keyword>
<proteinExistence type="predicted"/>
<dbReference type="RefSeq" id="XP_016609763.1">
    <property type="nucleotide sequence ID" value="XM_016751780.1"/>
</dbReference>
<name>A0A0L0HLN9_SPIPD</name>
<dbReference type="Proteomes" id="UP000053201">
    <property type="component" value="Unassembled WGS sequence"/>
</dbReference>
<dbReference type="VEuPathDB" id="FungiDB:SPPG_03517"/>
<organism evidence="5 6">
    <name type="scientific">Spizellomyces punctatus (strain DAOM BR117)</name>
    <dbReference type="NCBI Taxonomy" id="645134"/>
    <lineage>
        <taxon>Eukaryota</taxon>
        <taxon>Fungi</taxon>
        <taxon>Fungi incertae sedis</taxon>
        <taxon>Chytridiomycota</taxon>
        <taxon>Chytridiomycota incertae sedis</taxon>
        <taxon>Chytridiomycetes</taxon>
        <taxon>Spizellomycetales</taxon>
        <taxon>Spizellomycetaceae</taxon>
        <taxon>Spizellomyces</taxon>
    </lineage>
</organism>
<feature type="domain" description="RRM" evidence="4">
    <location>
        <begin position="406"/>
        <end position="487"/>
    </location>
</feature>
<reference evidence="5 6" key="1">
    <citation type="submission" date="2009-08" db="EMBL/GenBank/DDBJ databases">
        <title>The Genome Sequence of Spizellomyces punctatus strain DAOM BR117.</title>
        <authorList>
            <consortium name="The Broad Institute Genome Sequencing Platform"/>
            <person name="Russ C."/>
            <person name="Cuomo C."/>
            <person name="Shea T."/>
            <person name="Young S.K."/>
            <person name="Zeng Q."/>
            <person name="Koehrsen M."/>
            <person name="Haas B."/>
            <person name="Borodovsky M."/>
            <person name="Guigo R."/>
            <person name="Alvarado L."/>
            <person name="Berlin A."/>
            <person name="Bochicchio J."/>
            <person name="Borenstein D."/>
            <person name="Chapman S."/>
            <person name="Chen Z."/>
            <person name="Engels R."/>
            <person name="Freedman E."/>
            <person name="Gellesch M."/>
            <person name="Goldberg J."/>
            <person name="Griggs A."/>
            <person name="Gujja S."/>
            <person name="Heiman D."/>
            <person name="Hepburn T."/>
            <person name="Howarth C."/>
            <person name="Jen D."/>
            <person name="Larson L."/>
            <person name="Lewis B."/>
            <person name="Mehta T."/>
            <person name="Park D."/>
            <person name="Pearson M."/>
            <person name="Roberts A."/>
            <person name="Saif S."/>
            <person name="Shenoy N."/>
            <person name="Sisk P."/>
            <person name="Stolte C."/>
            <person name="Sykes S."/>
            <person name="Thomson T."/>
            <person name="Walk T."/>
            <person name="White J."/>
            <person name="Yandava C."/>
            <person name="Burger G."/>
            <person name="Gray M.W."/>
            <person name="Holland P.W.H."/>
            <person name="King N."/>
            <person name="Lang F.B.F."/>
            <person name="Roger A.J."/>
            <person name="Ruiz-Trillo I."/>
            <person name="Lander E."/>
            <person name="Nusbaum C."/>
        </authorList>
    </citation>
    <scope>NUCLEOTIDE SEQUENCE [LARGE SCALE GENOMIC DNA]</scope>
    <source>
        <strain evidence="5 6">DAOM BR117</strain>
    </source>
</reference>
<dbReference type="GeneID" id="27687028"/>
<dbReference type="eggNOG" id="KOG4206">
    <property type="taxonomic scope" value="Eukaryota"/>
</dbReference>
<feature type="region of interest" description="Disordered" evidence="3">
    <location>
        <begin position="342"/>
        <end position="366"/>
    </location>
</feature>
<evidence type="ECO:0000256" key="2">
    <source>
        <dbReference type="PROSITE-ProRule" id="PRU00176"/>
    </source>
</evidence>
<gene>
    <name evidence="5" type="ORF">SPPG_03517</name>
</gene>
<dbReference type="SUPFAM" id="SSF54928">
    <property type="entry name" value="RNA-binding domain, RBD"/>
    <property type="match status" value="2"/>
</dbReference>
<evidence type="ECO:0000256" key="1">
    <source>
        <dbReference type="ARBA" id="ARBA00022884"/>
    </source>
</evidence>
<evidence type="ECO:0000313" key="6">
    <source>
        <dbReference type="Proteomes" id="UP000053201"/>
    </source>
</evidence>
<dbReference type="InterPro" id="IPR035979">
    <property type="entry name" value="RBD_domain_sf"/>
</dbReference>
<dbReference type="InterPro" id="IPR012677">
    <property type="entry name" value="Nucleotide-bd_a/b_plait_sf"/>
</dbReference>
<protein>
    <recommendedName>
        <fullName evidence="4">RRM domain-containing protein</fullName>
    </recommendedName>
</protein>
<dbReference type="EMBL" id="KQ257454">
    <property type="protein sequence ID" value="KND01724.1"/>
    <property type="molecule type" value="Genomic_DNA"/>
</dbReference>
<dbReference type="SMART" id="SM00360">
    <property type="entry name" value="RRM"/>
    <property type="match status" value="2"/>
</dbReference>
<dbReference type="STRING" id="645134.A0A0L0HLN9"/>
<dbReference type="GO" id="GO:0030626">
    <property type="term" value="F:U12 snRNA binding"/>
    <property type="evidence" value="ECO:0007669"/>
    <property type="project" value="TreeGrafter"/>
</dbReference>
<evidence type="ECO:0000259" key="4">
    <source>
        <dbReference type="PROSITE" id="PS50102"/>
    </source>
</evidence>
<dbReference type="GO" id="GO:0005689">
    <property type="term" value="C:U12-type spliceosomal complex"/>
    <property type="evidence" value="ECO:0007669"/>
    <property type="project" value="TreeGrafter"/>
</dbReference>
<sequence length="495" mass="54758">MQQAPDLLMTTEPSDPGQSSLLVRNVPLDELPVGKDITDFFVRFGAKDVRVLRGGKMRNCAFVRFPSSAEASAASSRLRRISLFGRKLKVEYAQALDGSAQEEAKCASSNTAPAPVTIAPQLGINWSSSPNLVYRYPSPTPDILRNIMRSIAAVPKLYTQVLHLMNKMNLPPPFEHVAKESSKKLGHSQQYLRVSTIQGKKRPRDELLASDESELDSEEDVRPIKIKRSAMEGPALQQHMKHAPSMELVTPTPPILPVAHRVPFQSSVTVGASAHQWNFSVQPLPPGMTRSALPVPLLANSGPKIYSPRRPVPPPLLNSPPGPPLTFNRHPVTMSSAMVLRPPSHRSPPVTESANRESVPASKGNEMPTVHQDVISLVELQTHRLSITDLMKIPSFSKYTRGDPSPVLYVKNLNHKKVSEADLRRIFGRFHTSQDIESLDIKLMKEGRMKGQAFVRYTSTDAATEALDSIHGFVLHDKPMVIQYGRSGITEHHSR</sequence>
<keyword evidence="6" id="KW-1185">Reference proteome</keyword>
<dbReference type="PANTHER" id="PTHR16105:SF0">
    <property type="entry name" value="RNA-BINDING REGION-CONTAINING PROTEIN 3"/>
    <property type="match status" value="1"/>
</dbReference>
<dbReference type="InParanoid" id="A0A0L0HLN9"/>
<dbReference type="PANTHER" id="PTHR16105">
    <property type="entry name" value="RNA-BINDING REGION-CONTAINING PROTEIN 3"/>
    <property type="match status" value="1"/>
</dbReference>
<dbReference type="GO" id="GO:0097157">
    <property type="term" value="F:pre-mRNA intronic binding"/>
    <property type="evidence" value="ECO:0007669"/>
    <property type="project" value="TreeGrafter"/>
</dbReference>
<feature type="region of interest" description="Disordered" evidence="3">
    <location>
        <begin position="197"/>
        <end position="220"/>
    </location>
</feature>
<dbReference type="Pfam" id="PF00076">
    <property type="entry name" value="RRM_1"/>
    <property type="match status" value="2"/>
</dbReference>
<feature type="domain" description="RRM" evidence="4">
    <location>
        <begin position="19"/>
        <end position="95"/>
    </location>
</feature>
<dbReference type="OMA" id="AINIRHE"/>